<name>A0ACB7UAA6_DIOAL</name>
<dbReference type="EMBL" id="CM037027">
    <property type="protein sequence ID" value="KAH7657242.1"/>
    <property type="molecule type" value="Genomic_DNA"/>
</dbReference>
<dbReference type="Proteomes" id="UP000827976">
    <property type="component" value="Chromosome 17"/>
</dbReference>
<reference evidence="2" key="1">
    <citation type="journal article" date="2022" name="Nat. Commun.">
        <title>Chromosome evolution and the genetic basis of agronomically important traits in greater yam.</title>
        <authorList>
            <person name="Bredeson J.V."/>
            <person name="Lyons J.B."/>
            <person name="Oniyinde I.O."/>
            <person name="Okereke N.R."/>
            <person name="Kolade O."/>
            <person name="Nnabue I."/>
            <person name="Nwadili C.O."/>
            <person name="Hribova E."/>
            <person name="Parker M."/>
            <person name="Nwogha J."/>
            <person name="Shu S."/>
            <person name="Carlson J."/>
            <person name="Kariba R."/>
            <person name="Muthemba S."/>
            <person name="Knop K."/>
            <person name="Barton G.J."/>
            <person name="Sherwood A.V."/>
            <person name="Lopez-Montes A."/>
            <person name="Asiedu R."/>
            <person name="Jamnadass R."/>
            <person name="Muchugi A."/>
            <person name="Goodstein D."/>
            <person name="Egesi C.N."/>
            <person name="Featherston J."/>
            <person name="Asfaw A."/>
            <person name="Simpson G.G."/>
            <person name="Dolezel J."/>
            <person name="Hendre P.S."/>
            <person name="Van Deynze A."/>
            <person name="Kumar P.L."/>
            <person name="Obidiegwu J.E."/>
            <person name="Bhattacharjee R."/>
            <person name="Rokhsar D.S."/>
        </authorList>
    </citation>
    <scope>NUCLEOTIDE SEQUENCE [LARGE SCALE GENOMIC DNA]</scope>
    <source>
        <strain evidence="2">cv. TDa95/00328</strain>
    </source>
</reference>
<comment type="caution">
    <text evidence="1">The sequence shown here is derived from an EMBL/GenBank/DDBJ whole genome shotgun (WGS) entry which is preliminary data.</text>
</comment>
<organism evidence="1 2">
    <name type="scientific">Dioscorea alata</name>
    <name type="common">Purple yam</name>
    <dbReference type="NCBI Taxonomy" id="55571"/>
    <lineage>
        <taxon>Eukaryota</taxon>
        <taxon>Viridiplantae</taxon>
        <taxon>Streptophyta</taxon>
        <taxon>Embryophyta</taxon>
        <taxon>Tracheophyta</taxon>
        <taxon>Spermatophyta</taxon>
        <taxon>Magnoliopsida</taxon>
        <taxon>Liliopsida</taxon>
        <taxon>Dioscoreales</taxon>
        <taxon>Dioscoreaceae</taxon>
        <taxon>Dioscorea</taxon>
    </lineage>
</organism>
<gene>
    <name evidence="1" type="ORF">IHE45_17G008600</name>
</gene>
<proteinExistence type="predicted"/>
<evidence type="ECO:0000313" key="2">
    <source>
        <dbReference type="Proteomes" id="UP000827976"/>
    </source>
</evidence>
<keyword evidence="2" id="KW-1185">Reference proteome</keyword>
<evidence type="ECO:0000313" key="1">
    <source>
        <dbReference type="EMBL" id="KAH7657242.1"/>
    </source>
</evidence>
<accession>A0ACB7UAA6</accession>
<protein>
    <submittedName>
        <fullName evidence="1">Uncharacterized protein</fullName>
    </submittedName>
</protein>
<sequence length="95" mass="11057">MLSTDLESLAGAEIHGFHNTADLDVERLMEEATSRCFRPNEVHALFSNYTRFKLRPKNVELPPSFLIGKCCETSEKMAITGRRRMERLFKKHMRN</sequence>